<evidence type="ECO:0000259" key="4">
    <source>
        <dbReference type="PROSITE" id="PS01124"/>
    </source>
</evidence>
<dbReference type="GO" id="GO:0003700">
    <property type="term" value="F:DNA-binding transcription factor activity"/>
    <property type="evidence" value="ECO:0007669"/>
    <property type="project" value="InterPro"/>
</dbReference>
<dbReference type="CDD" id="cd02208">
    <property type="entry name" value="cupin_RmlC-like"/>
    <property type="match status" value="1"/>
</dbReference>
<dbReference type="InterPro" id="IPR018060">
    <property type="entry name" value="HTH_AraC"/>
</dbReference>
<evidence type="ECO:0000313" key="5">
    <source>
        <dbReference type="EMBL" id="HIW08277.1"/>
    </source>
</evidence>
<name>A0A9D1Q9U6_9FIRM</name>
<dbReference type="Proteomes" id="UP000823933">
    <property type="component" value="Unassembled WGS sequence"/>
</dbReference>
<keyword evidence="1" id="KW-0805">Transcription regulation</keyword>
<dbReference type="Pfam" id="PF12833">
    <property type="entry name" value="HTH_18"/>
    <property type="match status" value="1"/>
</dbReference>
<dbReference type="InterPro" id="IPR037923">
    <property type="entry name" value="HTH-like"/>
</dbReference>
<dbReference type="Pfam" id="PF02311">
    <property type="entry name" value="AraC_binding"/>
    <property type="match status" value="1"/>
</dbReference>
<comment type="caution">
    <text evidence="5">The sequence shown here is derived from an EMBL/GenBank/DDBJ whole genome shotgun (WGS) entry which is preliminary data.</text>
</comment>
<dbReference type="AlphaFoldDB" id="A0A9D1Q9U6"/>
<keyword evidence="3" id="KW-0804">Transcription</keyword>
<dbReference type="InterPro" id="IPR003313">
    <property type="entry name" value="AraC-bd"/>
</dbReference>
<evidence type="ECO:0000256" key="3">
    <source>
        <dbReference type="ARBA" id="ARBA00023163"/>
    </source>
</evidence>
<organism evidence="5 6">
    <name type="scientific">Candidatus Faecalibacterium intestinigallinarum</name>
    <dbReference type="NCBI Taxonomy" id="2838581"/>
    <lineage>
        <taxon>Bacteria</taxon>
        <taxon>Bacillati</taxon>
        <taxon>Bacillota</taxon>
        <taxon>Clostridia</taxon>
        <taxon>Eubacteriales</taxon>
        <taxon>Oscillospiraceae</taxon>
        <taxon>Faecalibacterium</taxon>
    </lineage>
</organism>
<proteinExistence type="predicted"/>
<dbReference type="InterPro" id="IPR009057">
    <property type="entry name" value="Homeodomain-like_sf"/>
</dbReference>
<feature type="domain" description="HTH araC/xylS-type" evidence="4">
    <location>
        <begin position="181"/>
        <end position="279"/>
    </location>
</feature>
<reference evidence="5" key="1">
    <citation type="journal article" date="2021" name="PeerJ">
        <title>Extensive microbial diversity within the chicken gut microbiome revealed by metagenomics and culture.</title>
        <authorList>
            <person name="Gilroy R."/>
            <person name="Ravi A."/>
            <person name="Getino M."/>
            <person name="Pursley I."/>
            <person name="Horton D.L."/>
            <person name="Alikhan N.F."/>
            <person name="Baker D."/>
            <person name="Gharbi K."/>
            <person name="Hall N."/>
            <person name="Watson M."/>
            <person name="Adriaenssens E.M."/>
            <person name="Foster-Nyarko E."/>
            <person name="Jarju S."/>
            <person name="Secka A."/>
            <person name="Antonio M."/>
            <person name="Oren A."/>
            <person name="Chaudhuri R.R."/>
            <person name="La Ragione R."/>
            <person name="Hildebrand F."/>
            <person name="Pallen M.J."/>
        </authorList>
    </citation>
    <scope>NUCLEOTIDE SEQUENCE</scope>
    <source>
        <strain evidence="5">ChiHcolR34-3080</strain>
    </source>
</reference>
<dbReference type="SMART" id="SM00342">
    <property type="entry name" value="HTH_ARAC"/>
    <property type="match status" value="1"/>
</dbReference>
<evidence type="ECO:0000256" key="1">
    <source>
        <dbReference type="ARBA" id="ARBA00023015"/>
    </source>
</evidence>
<accession>A0A9D1Q9U6</accession>
<dbReference type="EMBL" id="DXHQ01000032">
    <property type="protein sequence ID" value="HIW08277.1"/>
    <property type="molecule type" value="Genomic_DNA"/>
</dbReference>
<dbReference type="InterPro" id="IPR020449">
    <property type="entry name" value="Tscrpt_reg_AraC-type_HTH"/>
</dbReference>
<dbReference type="GO" id="GO:0043565">
    <property type="term" value="F:sequence-specific DNA binding"/>
    <property type="evidence" value="ECO:0007669"/>
    <property type="project" value="InterPro"/>
</dbReference>
<dbReference type="SUPFAM" id="SSF46689">
    <property type="entry name" value="Homeodomain-like"/>
    <property type="match status" value="2"/>
</dbReference>
<protein>
    <submittedName>
        <fullName evidence="5">AraC family transcriptional regulator</fullName>
    </submittedName>
</protein>
<dbReference type="SUPFAM" id="SSF51215">
    <property type="entry name" value="Regulatory protein AraC"/>
    <property type="match status" value="1"/>
</dbReference>
<reference evidence="5" key="2">
    <citation type="submission" date="2021-04" db="EMBL/GenBank/DDBJ databases">
        <authorList>
            <person name="Gilroy R."/>
        </authorList>
    </citation>
    <scope>NUCLEOTIDE SEQUENCE</scope>
    <source>
        <strain evidence="5">ChiHcolR34-3080</strain>
    </source>
</reference>
<dbReference type="InterPro" id="IPR018062">
    <property type="entry name" value="HTH_AraC-typ_CS"/>
</dbReference>
<dbReference type="PRINTS" id="PR00032">
    <property type="entry name" value="HTHARAC"/>
</dbReference>
<evidence type="ECO:0000313" key="6">
    <source>
        <dbReference type="Proteomes" id="UP000823933"/>
    </source>
</evidence>
<gene>
    <name evidence="5" type="ORF">H9890_02615</name>
</gene>
<dbReference type="PANTHER" id="PTHR43280:SF2">
    <property type="entry name" value="HTH-TYPE TRANSCRIPTIONAL REGULATOR EXSA"/>
    <property type="match status" value="1"/>
</dbReference>
<dbReference type="PROSITE" id="PS00041">
    <property type="entry name" value="HTH_ARAC_FAMILY_1"/>
    <property type="match status" value="1"/>
</dbReference>
<evidence type="ECO:0000256" key="2">
    <source>
        <dbReference type="ARBA" id="ARBA00023125"/>
    </source>
</evidence>
<sequence length="284" mass="32359">MEQKPKCTGPRPVIGRVYAESRLRTAGDDMPAHHWHPYHELFYVETGACSYMVENEIYDLQMGDFLLIPPHTFHYTRYRFGPCRRAAVFFREEDVSAPVRQALPGQEAFLGQVRILQTPQTHQARVEALLERMVREDALADRYTAPMLGAMLQELLLACCRVCTVLQEVPDRIHTTDREIVRAARFITEHYAEPITAADIAAAAGFSPNYLSRRFREAAGFGVHEYLTFIRLRSAAHELASTADSVTEVALRCGFSNSNYFKDAFKKQYGCTPRAYRQRAQGEC</sequence>
<dbReference type="PANTHER" id="PTHR43280">
    <property type="entry name" value="ARAC-FAMILY TRANSCRIPTIONAL REGULATOR"/>
    <property type="match status" value="1"/>
</dbReference>
<dbReference type="Gene3D" id="1.10.10.60">
    <property type="entry name" value="Homeodomain-like"/>
    <property type="match status" value="2"/>
</dbReference>
<dbReference type="Gene3D" id="2.60.120.10">
    <property type="entry name" value="Jelly Rolls"/>
    <property type="match status" value="1"/>
</dbReference>
<dbReference type="InterPro" id="IPR014710">
    <property type="entry name" value="RmlC-like_jellyroll"/>
</dbReference>
<keyword evidence="2" id="KW-0238">DNA-binding</keyword>
<dbReference type="PROSITE" id="PS01124">
    <property type="entry name" value="HTH_ARAC_FAMILY_2"/>
    <property type="match status" value="1"/>
</dbReference>